<dbReference type="Pfam" id="PF24883">
    <property type="entry name" value="NPHP3_N"/>
    <property type="match status" value="1"/>
</dbReference>
<dbReference type="CDD" id="cd12885">
    <property type="entry name" value="SPRY_RanBP_like"/>
    <property type="match status" value="1"/>
</dbReference>
<dbReference type="InterPro" id="IPR027417">
    <property type="entry name" value="P-loop_NTPase"/>
</dbReference>
<evidence type="ECO:0000313" key="6">
    <source>
        <dbReference type="Proteomes" id="UP001313282"/>
    </source>
</evidence>
<sequence length="2019" mass="226593">MEIVKAGVGTIDEVIQTHAIREPNPKNPTSDPKTDPPPYSEAPPKDELTLEKSECWKEGRKRFTTRLTNGKEPDKALTAELNRFFDKTRTLQKTIDRCEEIQASAEKRSDSVGKLVDVLSSFKTVGDGVFLNAPGSIGAVWFAIGFVIKIVADHSETCQIVADVYNQVSKIAIASLLYEERCSRLGPRKNRDGNIVALEGVIMDNIATLVCEILDFFWNTQRWAVKLQSTSALESKINDGPAQPKLTRTPTIARYEESKIKTKSNSLGHEIGHGVKVAGKKVGEVVKGSVKHGMDVVKSGRDKIIEALTGELKEKAQKILDLYGILHPEGSLHFEEMVLDSLQSKSVLSKSSSIHVPDELYLDLSIDVRNHLRDLQAGLHGCLHSIEDSMKRVEEKQDVSLENDEAILKGIKQLQETQKSQIFEKYTSCFRRSVVHENLIQTLYTKKAQDGAANDRSWLLKQEKYKAWKSCSPKSSRILCLKAKRGHGKTMTLLSVTTDLEAHRVGSSDVDPDSTFVLRFFFKLGDNELQSTLRAFESLLRQLLEKISGHGDSTTQFNDRLEKVCRVLEKNDVDTISKEIQSGDTGAEGNMATSEVSRIISQISAQLNLRLYIVLDALDECDEMKGSDLVHCLKDLAYSKGSNIWILTSTRDSPESDINIENEFLQNGVTLANPLVIQQNIPSVGIVSLTKNENTEELQAYLQVKLRDLVSRRVRGLKPVPRVGKAGINNYDNLGTSEAVDEKQVGERVKDLAGKVNKIVNGDFSYAGMLIANLQEPSKKTLEARIKELEGRGLEDMYRRNLDVLTPGKRTLILFALKWVVWTVSDITAVEIAEHFREVYHDTEASGQGLTEAEYDPRDDPEIREIISHLRTAGRDFFSFGDDYDPVTAHASVREWIQNSSGSSAAIDLTGSEARIVKSVGGRLVFEIAVPSESIPKGYDELSELMSEEESHLSIASDLLRALTSKNFQARYMPWNPPKKDAEEVWDKIFPKGIDGFTPGDGDSPRTPTRLVEKKENNEPKRLRYEIRSWRDHISALDKYRHDPTEEAKNPKWCTLRSLLDKFIQPENWYRWHIQREGVRSTQNTMHSIYSAGRYREPIHVACDSGLQLLLEQIYASSEKEDSKITDIKDSPSRPSARPLDEEDGVLDRCDGEGCTPLVCSLTYPKITEFLLNAGAKVNKVLCRAFEGLTPLYVGILLTDTGQGRNAVLESVKLLLKHGAKDGPHSVLESTLSAVIRESVTKETIDELQKAYTEITAMLLESYNPENQQHALSPDYLFLSAITEISKYPSQGQEIWNRAKFLVSFKKDVFRCQDSDSLTPLHLLVRAIYDHPDHAETLTPMVEWLVEKGADPLVSYTGPKKSRYYGNPVLLAVQTRNPKLFDIFFRKEKNLFQSKSLSGACAMHYFFKDKHKEMSEEDRKLFDRLIELSPPLETSNRFPNDPKPKILESGTQNNDTIKVPYFIDAEDNDSRRPLSWAIESGDKDGVKLLLQHGAEVDDVDELGRTGLYYLAKEQGKPGNSIIILRELHKAGADIRISAADQVTVFAQAARSQPPSVLREFVRILPKIEQNLENYHEGHLQEPRVIDGNYLLQVDQRGQNFLHSAADRGDTNSADMLDILEGLIQSLTEDDRRELLSQTESDALATPLDRAVDKLNFPLINMLSKYSLTENNTLTQNSRRKSPLEVITMRIRELERKVSETKNHIEARSGNGNLKQNTTDTQNKNKSRVTSKGISNQVDYEQEMVTLLGLSKLDAGKLTAMHLREFGIWMAWDSYLQALEARGVALGALDEYGWNAFHLAKHYETDLYLFSDVKTSLESLPPYPSKFQTDSSLPATISQDGLEVTNLGDMVLTIQADNPIDLSSGRYYFEVQVKKIPRSECKRLRWWIGIIPMFPESWSIGADGKVDTNFGCGIGWYGDDSIIDLNTDPMGAIGEVLPEWGQCDSNEMDTIGLGIDRKTASLFFTKNGEHVGDMRLDSKCRCFPALSVPKGCTARANFGGSVFEYKGWDGSLEKTETPTK</sequence>
<organism evidence="5 6">
    <name type="scientific">Orbilia javanica</name>
    <dbReference type="NCBI Taxonomy" id="47235"/>
    <lineage>
        <taxon>Eukaryota</taxon>
        <taxon>Fungi</taxon>
        <taxon>Dikarya</taxon>
        <taxon>Ascomycota</taxon>
        <taxon>Pezizomycotina</taxon>
        <taxon>Orbiliomycetes</taxon>
        <taxon>Orbiliales</taxon>
        <taxon>Orbiliaceae</taxon>
        <taxon>Orbilia</taxon>
    </lineage>
</organism>
<dbReference type="InterPro" id="IPR043136">
    <property type="entry name" value="B30.2/SPRY_sf"/>
</dbReference>
<evidence type="ECO:0000259" key="4">
    <source>
        <dbReference type="PROSITE" id="PS50188"/>
    </source>
</evidence>
<evidence type="ECO:0000256" key="3">
    <source>
        <dbReference type="SAM" id="MobiDB-lite"/>
    </source>
</evidence>
<reference evidence="5 6" key="1">
    <citation type="submission" date="2019-10" db="EMBL/GenBank/DDBJ databases">
        <authorList>
            <person name="Palmer J.M."/>
        </authorList>
    </citation>
    <scope>NUCLEOTIDE SEQUENCE [LARGE SCALE GENOMIC DNA]</scope>
    <source>
        <strain evidence="5 6">TWF718</strain>
    </source>
</reference>
<gene>
    <name evidence="5" type="ORF">TWF718_002940</name>
</gene>
<evidence type="ECO:0000313" key="5">
    <source>
        <dbReference type="EMBL" id="KAK6330739.1"/>
    </source>
</evidence>
<dbReference type="Gene3D" id="3.40.50.300">
    <property type="entry name" value="P-loop containing nucleotide triphosphate hydrolases"/>
    <property type="match status" value="1"/>
</dbReference>
<feature type="compositionally biased region" description="Basic and acidic residues" evidence="3">
    <location>
        <begin position="1122"/>
        <end position="1132"/>
    </location>
</feature>
<dbReference type="InterPro" id="IPR001870">
    <property type="entry name" value="B30.2/SPRY"/>
</dbReference>
<dbReference type="InterPro" id="IPR056884">
    <property type="entry name" value="NPHP3-like_N"/>
</dbReference>
<dbReference type="SUPFAM" id="SSF48403">
    <property type="entry name" value="Ankyrin repeat"/>
    <property type="match status" value="1"/>
</dbReference>
<dbReference type="Pfam" id="PF13637">
    <property type="entry name" value="Ank_4"/>
    <property type="match status" value="1"/>
</dbReference>
<proteinExistence type="predicted"/>
<feature type="region of interest" description="Disordered" evidence="3">
    <location>
        <begin position="1122"/>
        <end position="1143"/>
    </location>
</feature>
<dbReference type="Proteomes" id="UP001313282">
    <property type="component" value="Unassembled WGS sequence"/>
</dbReference>
<keyword evidence="1" id="KW-0677">Repeat</keyword>
<dbReference type="PROSITE" id="PS50088">
    <property type="entry name" value="ANK_REPEAT"/>
    <property type="match status" value="1"/>
</dbReference>
<dbReference type="PANTHER" id="PTHR10039">
    <property type="entry name" value="AMELOGENIN"/>
    <property type="match status" value="1"/>
</dbReference>
<dbReference type="PROSITE" id="PS50297">
    <property type="entry name" value="ANK_REP_REGION"/>
    <property type="match status" value="1"/>
</dbReference>
<accession>A0AAN8R9A5</accession>
<dbReference type="Gene3D" id="2.60.120.920">
    <property type="match status" value="1"/>
</dbReference>
<dbReference type="InterPro" id="IPR013320">
    <property type="entry name" value="ConA-like_dom_sf"/>
</dbReference>
<keyword evidence="2" id="KW-0040">ANK repeat</keyword>
<evidence type="ECO:0000256" key="2">
    <source>
        <dbReference type="PROSITE-ProRule" id="PRU00023"/>
    </source>
</evidence>
<feature type="repeat" description="ANK" evidence="2">
    <location>
        <begin position="1469"/>
        <end position="1501"/>
    </location>
</feature>
<dbReference type="Gene3D" id="1.25.40.20">
    <property type="entry name" value="Ankyrin repeat-containing domain"/>
    <property type="match status" value="3"/>
</dbReference>
<dbReference type="InterPro" id="IPR044736">
    <property type="entry name" value="Gid1/RanBPM/SPLA_SPRY"/>
</dbReference>
<name>A0AAN8R9A5_9PEZI</name>
<dbReference type="InterPro" id="IPR036770">
    <property type="entry name" value="Ankyrin_rpt-contain_sf"/>
</dbReference>
<feature type="compositionally biased region" description="Polar residues" evidence="3">
    <location>
        <begin position="1709"/>
        <end position="1730"/>
    </location>
</feature>
<feature type="region of interest" description="Disordered" evidence="3">
    <location>
        <begin position="19"/>
        <end position="49"/>
    </location>
</feature>
<feature type="region of interest" description="Disordered" evidence="3">
    <location>
        <begin position="1700"/>
        <end position="1730"/>
    </location>
</feature>
<comment type="caution">
    <text evidence="5">The sequence shown here is derived from an EMBL/GenBank/DDBJ whole genome shotgun (WGS) entry which is preliminary data.</text>
</comment>
<dbReference type="InterPro" id="IPR002110">
    <property type="entry name" value="Ankyrin_rpt"/>
</dbReference>
<dbReference type="SUPFAM" id="SSF49899">
    <property type="entry name" value="Concanavalin A-like lectins/glucanases"/>
    <property type="match status" value="1"/>
</dbReference>
<feature type="domain" description="B30.2/SPRY" evidence="4">
    <location>
        <begin position="1804"/>
        <end position="2002"/>
    </location>
</feature>
<protein>
    <recommendedName>
        <fullName evidence="4">B30.2/SPRY domain-containing protein</fullName>
    </recommendedName>
</protein>
<dbReference type="SMART" id="SM00248">
    <property type="entry name" value="ANK"/>
    <property type="match status" value="8"/>
</dbReference>
<dbReference type="PROSITE" id="PS50188">
    <property type="entry name" value="B302_SPRY"/>
    <property type="match status" value="1"/>
</dbReference>
<keyword evidence="6" id="KW-1185">Reference proteome</keyword>
<evidence type="ECO:0000256" key="1">
    <source>
        <dbReference type="ARBA" id="ARBA00022737"/>
    </source>
</evidence>
<dbReference type="EMBL" id="JAVHNR010000011">
    <property type="protein sequence ID" value="KAK6330739.1"/>
    <property type="molecule type" value="Genomic_DNA"/>
</dbReference>